<gene>
    <name evidence="4" type="ORF">ACFSCY_06645</name>
</gene>
<dbReference type="Proteomes" id="UP001597145">
    <property type="component" value="Unassembled WGS sequence"/>
</dbReference>
<dbReference type="EMBL" id="JBHUCP010000004">
    <property type="protein sequence ID" value="MFD1529113.1"/>
    <property type="molecule type" value="Genomic_DNA"/>
</dbReference>
<evidence type="ECO:0000256" key="1">
    <source>
        <dbReference type="ARBA" id="ARBA00023015"/>
    </source>
</evidence>
<dbReference type="SUPFAM" id="SSF48498">
    <property type="entry name" value="Tetracyclin repressor-like, C-terminal domain"/>
    <property type="match status" value="1"/>
</dbReference>
<dbReference type="Pfam" id="PF13305">
    <property type="entry name" value="TetR_C_33"/>
    <property type="match status" value="1"/>
</dbReference>
<dbReference type="InterPro" id="IPR025996">
    <property type="entry name" value="MT1864/Rv1816-like_C"/>
</dbReference>
<comment type="caution">
    <text evidence="4">The sequence shown here is derived from an EMBL/GenBank/DDBJ whole genome shotgun (WGS) entry which is preliminary data.</text>
</comment>
<evidence type="ECO:0000313" key="5">
    <source>
        <dbReference type="Proteomes" id="UP001597145"/>
    </source>
</evidence>
<sequence length="110" mass="11685">MAAAYVRAGLAEPGHYRVMFSATNSGWGGLGLDPADPHPGAAAHQALVDATTACLPPSTHAEAPLLATELWASLHGLVDLQITKPDMPWPDPDRLIDLALTAVRRARMLR</sequence>
<organism evidence="4 5">
    <name type="scientific">Pseudonocardia aurantiaca</name>
    <dbReference type="NCBI Taxonomy" id="75290"/>
    <lineage>
        <taxon>Bacteria</taxon>
        <taxon>Bacillati</taxon>
        <taxon>Actinomycetota</taxon>
        <taxon>Actinomycetes</taxon>
        <taxon>Pseudonocardiales</taxon>
        <taxon>Pseudonocardiaceae</taxon>
        <taxon>Pseudonocardia</taxon>
    </lineage>
</organism>
<evidence type="ECO:0000313" key="4">
    <source>
        <dbReference type="EMBL" id="MFD1529113.1"/>
    </source>
</evidence>
<evidence type="ECO:0000259" key="3">
    <source>
        <dbReference type="Pfam" id="PF13305"/>
    </source>
</evidence>
<reference evidence="5" key="1">
    <citation type="journal article" date="2019" name="Int. J. Syst. Evol. Microbiol.">
        <title>The Global Catalogue of Microorganisms (GCM) 10K type strain sequencing project: providing services to taxonomists for standard genome sequencing and annotation.</title>
        <authorList>
            <consortium name="The Broad Institute Genomics Platform"/>
            <consortium name="The Broad Institute Genome Sequencing Center for Infectious Disease"/>
            <person name="Wu L."/>
            <person name="Ma J."/>
        </authorList>
    </citation>
    <scope>NUCLEOTIDE SEQUENCE [LARGE SCALE GENOMIC DNA]</scope>
    <source>
        <strain evidence="5">JCM 12165</strain>
    </source>
</reference>
<evidence type="ECO:0000256" key="2">
    <source>
        <dbReference type="ARBA" id="ARBA00023163"/>
    </source>
</evidence>
<keyword evidence="5" id="KW-1185">Reference proteome</keyword>
<proteinExistence type="predicted"/>
<feature type="domain" description="HTH-type transcriptional regulator MT1864/Rv1816-like C-terminal" evidence="3">
    <location>
        <begin position="1"/>
        <end position="102"/>
    </location>
</feature>
<name>A0ABW4FEM1_9PSEU</name>
<dbReference type="Gene3D" id="1.10.357.10">
    <property type="entry name" value="Tetracycline Repressor, domain 2"/>
    <property type="match status" value="1"/>
</dbReference>
<dbReference type="RefSeq" id="WP_379659664.1">
    <property type="nucleotide sequence ID" value="NZ_JBHUCP010000004.1"/>
</dbReference>
<keyword evidence="1" id="KW-0805">Transcription regulation</keyword>
<protein>
    <submittedName>
        <fullName evidence="4">TetR-like C-terminal domain-containing protein</fullName>
    </submittedName>
</protein>
<dbReference type="InterPro" id="IPR036271">
    <property type="entry name" value="Tet_transcr_reg_TetR-rel_C_sf"/>
</dbReference>
<accession>A0ABW4FEM1</accession>
<keyword evidence="2" id="KW-0804">Transcription</keyword>